<evidence type="ECO:0000313" key="2">
    <source>
        <dbReference type="Proteomes" id="UP000789920"/>
    </source>
</evidence>
<organism evidence="1 2">
    <name type="scientific">Racocetra persica</name>
    <dbReference type="NCBI Taxonomy" id="160502"/>
    <lineage>
        <taxon>Eukaryota</taxon>
        <taxon>Fungi</taxon>
        <taxon>Fungi incertae sedis</taxon>
        <taxon>Mucoromycota</taxon>
        <taxon>Glomeromycotina</taxon>
        <taxon>Glomeromycetes</taxon>
        <taxon>Diversisporales</taxon>
        <taxon>Gigasporaceae</taxon>
        <taxon>Racocetra</taxon>
    </lineage>
</organism>
<dbReference type="Proteomes" id="UP000789920">
    <property type="component" value="Unassembled WGS sequence"/>
</dbReference>
<reference evidence="1" key="1">
    <citation type="submission" date="2021-06" db="EMBL/GenBank/DDBJ databases">
        <authorList>
            <person name="Kallberg Y."/>
            <person name="Tangrot J."/>
            <person name="Rosling A."/>
        </authorList>
    </citation>
    <scope>NUCLEOTIDE SEQUENCE</scope>
    <source>
        <strain evidence="1">MA461A</strain>
    </source>
</reference>
<name>A0ACA9SHZ0_9GLOM</name>
<gene>
    <name evidence="1" type="ORF">RPERSI_LOCUS30936</name>
</gene>
<feature type="non-terminal residue" evidence="1">
    <location>
        <position position="1"/>
    </location>
</feature>
<keyword evidence="2" id="KW-1185">Reference proteome</keyword>
<sequence>KKLSWDFEPSNFKVGDHITGGDIYGKVYENSLVNDHYIMLPPKALGTITYIAEKGSYTLEDTVLEIEFEGQKSKHSMLQLWPVRSPRPVTEKLTANFPLFTGQRVLDSLFPCVQGGTTAIPGAFGCGKTVISQSLSKYSNSNVIIYVGCGERGNEMAEVLMDFPE</sequence>
<accession>A0ACA9SHZ0</accession>
<comment type="caution">
    <text evidence="1">The sequence shown here is derived from an EMBL/GenBank/DDBJ whole genome shotgun (WGS) entry which is preliminary data.</text>
</comment>
<protein>
    <submittedName>
        <fullName evidence="1">28108_t:CDS:1</fullName>
    </submittedName>
</protein>
<proteinExistence type="predicted"/>
<feature type="non-terminal residue" evidence="1">
    <location>
        <position position="165"/>
    </location>
</feature>
<evidence type="ECO:0000313" key="1">
    <source>
        <dbReference type="EMBL" id="CAG8839146.1"/>
    </source>
</evidence>
<dbReference type="EMBL" id="CAJVQC010122743">
    <property type="protein sequence ID" value="CAG8839146.1"/>
    <property type="molecule type" value="Genomic_DNA"/>
</dbReference>